<protein>
    <recommendedName>
        <fullName evidence="3">F-box domain-containing protein</fullName>
    </recommendedName>
</protein>
<organism evidence="1 2">
    <name type="scientific">Hebeloma cylindrosporum</name>
    <dbReference type="NCBI Taxonomy" id="76867"/>
    <lineage>
        <taxon>Eukaryota</taxon>
        <taxon>Fungi</taxon>
        <taxon>Dikarya</taxon>
        <taxon>Basidiomycota</taxon>
        <taxon>Agaricomycotina</taxon>
        <taxon>Agaricomycetes</taxon>
        <taxon>Agaricomycetidae</taxon>
        <taxon>Agaricales</taxon>
        <taxon>Agaricineae</taxon>
        <taxon>Hymenogastraceae</taxon>
        <taxon>Hebeloma</taxon>
    </lineage>
</organism>
<reference evidence="1 2" key="1">
    <citation type="submission" date="2014-04" db="EMBL/GenBank/DDBJ databases">
        <authorList>
            <consortium name="DOE Joint Genome Institute"/>
            <person name="Kuo A."/>
            <person name="Gay G."/>
            <person name="Dore J."/>
            <person name="Kohler A."/>
            <person name="Nagy L.G."/>
            <person name="Floudas D."/>
            <person name="Copeland A."/>
            <person name="Barry K.W."/>
            <person name="Cichocki N."/>
            <person name="Veneault-Fourrey C."/>
            <person name="LaButti K."/>
            <person name="Lindquist E.A."/>
            <person name="Lipzen A."/>
            <person name="Lundell T."/>
            <person name="Morin E."/>
            <person name="Murat C."/>
            <person name="Sun H."/>
            <person name="Tunlid A."/>
            <person name="Henrissat B."/>
            <person name="Grigoriev I.V."/>
            <person name="Hibbett D.S."/>
            <person name="Martin F."/>
            <person name="Nordberg H.P."/>
            <person name="Cantor M.N."/>
            <person name="Hua S.X."/>
        </authorList>
    </citation>
    <scope>NUCLEOTIDE SEQUENCE [LARGE SCALE GENOMIC DNA]</scope>
    <source>
        <strain evidence="2">h7</strain>
    </source>
</reference>
<dbReference type="Proteomes" id="UP000053424">
    <property type="component" value="Unassembled WGS sequence"/>
</dbReference>
<evidence type="ECO:0000313" key="1">
    <source>
        <dbReference type="EMBL" id="KIM44348.1"/>
    </source>
</evidence>
<gene>
    <name evidence="1" type="ORF">M413DRAFT_433761</name>
</gene>
<dbReference type="EMBL" id="KN831774">
    <property type="protein sequence ID" value="KIM44348.1"/>
    <property type="molecule type" value="Genomic_DNA"/>
</dbReference>
<dbReference type="CDD" id="cd09917">
    <property type="entry name" value="F-box_SF"/>
    <property type="match status" value="1"/>
</dbReference>
<dbReference type="HOGENOM" id="CLU_054439_0_0_1"/>
<reference evidence="2" key="2">
    <citation type="submission" date="2015-01" db="EMBL/GenBank/DDBJ databases">
        <title>Evolutionary Origins and Diversification of the Mycorrhizal Mutualists.</title>
        <authorList>
            <consortium name="DOE Joint Genome Institute"/>
            <consortium name="Mycorrhizal Genomics Consortium"/>
            <person name="Kohler A."/>
            <person name="Kuo A."/>
            <person name="Nagy L.G."/>
            <person name="Floudas D."/>
            <person name="Copeland A."/>
            <person name="Barry K.W."/>
            <person name="Cichocki N."/>
            <person name="Veneault-Fourrey C."/>
            <person name="LaButti K."/>
            <person name="Lindquist E.A."/>
            <person name="Lipzen A."/>
            <person name="Lundell T."/>
            <person name="Morin E."/>
            <person name="Murat C."/>
            <person name="Riley R."/>
            <person name="Ohm R."/>
            <person name="Sun H."/>
            <person name="Tunlid A."/>
            <person name="Henrissat B."/>
            <person name="Grigoriev I.V."/>
            <person name="Hibbett D.S."/>
            <person name="Martin F."/>
        </authorList>
    </citation>
    <scope>NUCLEOTIDE SEQUENCE [LARGE SCALE GENOMIC DNA]</scope>
    <source>
        <strain evidence="2">h7</strain>
    </source>
</reference>
<evidence type="ECO:0008006" key="3">
    <source>
        <dbReference type="Google" id="ProtNLM"/>
    </source>
</evidence>
<dbReference type="OrthoDB" id="3251070at2759"/>
<dbReference type="AlphaFoldDB" id="A0A0C2Y3C7"/>
<evidence type="ECO:0000313" key="2">
    <source>
        <dbReference type="Proteomes" id="UP000053424"/>
    </source>
</evidence>
<keyword evidence="2" id="KW-1185">Reference proteome</keyword>
<proteinExistence type="predicted"/>
<accession>A0A0C2Y3C7</accession>
<sequence length="297" mass="33487">MPLKRIKCSPLKTLKSAPVFPNKGSKALELPWELFLEILSYFDPPIAVLIHTDDMPGPSRYIEKADVLRALSQTCKWWRTLFLPLLWERFEPSLSPLRSAAWYKVYGDALIRKSSLVCENPEIASHVRCVSDPVSLSRYSIATVLPAFVRAIKALPNLQTLEILRMHHKMTTALKEVFDHHIFPQVRTITLPKHAHNIFTCFPEVRKVVCINGGDSGTLVNAIAKGCKKVEEIEGFYGSGSVMKKLVKAAPNLRSIKFDHPIPSVASCPSKNFILIENFSPSTLFFAEETRPHNIIQ</sequence>
<name>A0A0C2Y3C7_HEBCY</name>